<dbReference type="PANTHER" id="PTHR43221:SF2">
    <property type="entry name" value="PROTEASE HTPX HOMOLOG"/>
    <property type="match status" value="1"/>
</dbReference>
<dbReference type="EC" id="3.4.24.-" evidence="11"/>
<dbReference type="Gene3D" id="3.30.2010.10">
    <property type="entry name" value="Metalloproteases ('zincins'), catalytic domain"/>
    <property type="match status" value="1"/>
</dbReference>
<comment type="similarity">
    <text evidence="1 11">Belongs to the peptidase M48B family.</text>
</comment>
<keyword evidence="3 11" id="KW-0645">Protease</keyword>
<keyword evidence="8 11" id="KW-1133">Transmembrane helix</keyword>
<dbReference type="EMBL" id="MFMW01000029">
    <property type="protein sequence ID" value="OGG86689.1"/>
    <property type="molecule type" value="Genomic_DNA"/>
</dbReference>
<dbReference type="GO" id="GO:0005886">
    <property type="term" value="C:plasma membrane"/>
    <property type="evidence" value="ECO:0007669"/>
    <property type="project" value="UniProtKB-SubCell"/>
</dbReference>
<evidence type="ECO:0000256" key="6">
    <source>
        <dbReference type="ARBA" id="ARBA00022801"/>
    </source>
</evidence>
<evidence type="ECO:0000256" key="10">
    <source>
        <dbReference type="ARBA" id="ARBA00023136"/>
    </source>
</evidence>
<keyword evidence="10 11" id="KW-0472">Membrane</keyword>
<feature type="transmembrane region" description="Helical" evidence="11">
    <location>
        <begin position="12"/>
        <end position="31"/>
    </location>
</feature>
<keyword evidence="7 11" id="KW-0862">Zinc</keyword>
<evidence type="ECO:0000256" key="2">
    <source>
        <dbReference type="ARBA" id="ARBA00022475"/>
    </source>
</evidence>
<feature type="binding site" evidence="11">
    <location>
        <position position="143"/>
    </location>
    <ligand>
        <name>Zn(2+)</name>
        <dbReference type="ChEBI" id="CHEBI:29105"/>
        <note>catalytic</note>
    </ligand>
</feature>
<dbReference type="GO" id="GO:0008270">
    <property type="term" value="F:zinc ion binding"/>
    <property type="evidence" value="ECO:0007669"/>
    <property type="project" value="UniProtKB-UniRule"/>
</dbReference>
<feature type="domain" description="Peptidase M48" evidence="12">
    <location>
        <begin position="78"/>
        <end position="298"/>
    </location>
</feature>
<dbReference type="InterPro" id="IPR001915">
    <property type="entry name" value="Peptidase_M48"/>
</dbReference>
<proteinExistence type="inferred from homology"/>
<evidence type="ECO:0000256" key="7">
    <source>
        <dbReference type="ARBA" id="ARBA00022833"/>
    </source>
</evidence>
<dbReference type="Proteomes" id="UP000179136">
    <property type="component" value="Unassembled WGS sequence"/>
</dbReference>
<evidence type="ECO:0000256" key="9">
    <source>
        <dbReference type="ARBA" id="ARBA00023049"/>
    </source>
</evidence>
<dbReference type="CDD" id="cd07340">
    <property type="entry name" value="M48B_Htpx_like"/>
    <property type="match status" value="1"/>
</dbReference>
<keyword evidence="9 11" id="KW-0482">Metalloprotease</keyword>
<feature type="active site" evidence="11">
    <location>
        <position position="144"/>
    </location>
</feature>
<dbReference type="GO" id="GO:0006508">
    <property type="term" value="P:proteolysis"/>
    <property type="evidence" value="ECO:0007669"/>
    <property type="project" value="UniProtKB-KW"/>
</dbReference>
<dbReference type="GO" id="GO:0004222">
    <property type="term" value="F:metalloendopeptidase activity"/>
    <property type="evidence" value="ECO:0007669"/>
    <property type="project" value="UniProtKB-UniRule"/>
</dbReference>
<keyword evidence="4 11" id="KW-0812">Transmembrane</keyword>
<organism evidence="13 14">
    <name type="scientific">Candidatus Kuenenbacteria bacterium RIFCSPHIGHO2_02_FULL_39_13</name>
    <dbReference type="NCBI Taxonomy" id="1798561"/>
    <lineage>
        <taxon>Bacteria</taxon>
        <taxon>Candidatus Kueneniibacteriota</taxon>
    </lineage>
</organism>
<sequence>MYSQIDSNKRKTVLLMIIFIAFIIGLAWLFTRIYPEYGYGPIVIAIVLAILMSSVSYFSGDKVALATAGAKGPLEKNDNPYVYRLVENLCITAGMPMPKVYIIQDDALNGFATGRDPKHASIALTQGIINRLENEELEGVIAHELSHIKNYDIRLMMIVIVLVGIIALLADWLMRIQWYGGGRKKSSGSGGNLGAILMIVGIILAILSPLIAELIKLAISRKREFLADANGALLTRYPEGLARALEKIARSEPLKRASNATAHLYITNPFGAKARSGIKKLFSTHPALAERIVALRQMA</sequence>
<evidence type="ECO:0000313" key="14">
    <source>
        <dbReference type="Proteomes" id="UP000179136"/>
    </source>
</evidence>
<feature type="transmembrane region" description="Helical" evidence="11">
    <location>
        <begin position="37"/>
        <end position="58"/>
    </location>
</feature>
<dbReference type="STRING" id="1798561.A3B87_02560"/>
<evidence type="ECO:0000256" key="8">
    <source>
        <dbReference type="ARBA" id="ARBA00022989"/>
    </source>
</evidence>
<keyword evidence="5 11" id="KW-0479">Metal-binding</keyword>
<feature type="binding site" evidence="11">
    <location>
        <position position="224"/>
    </location>
    <ligand>
        <name>Zn(2+)</name>
        <dbReference type="ChEBI" id="CHEBI:29105"/>
        <note>catalytic</note>
    </ligand>
</feature>
<keyword evidence="2 11" id="KW-1003">Cell membrane</keyword>
<evidence type="ECO:0000259" key="12">
    <source>
        <dbReference type="Pfam" id="PF01435"/>
    </source>
</evidence>
<dbReference type="HAMAP" id="MF_00188">
    <property type="entry name" value="Pept_M48_protease_HtpX"/>
    <property type="match status" value="1"/>
</dbReference>
<dbReference type="InterPro" id="IPR022919">
    <property type="entry name" value="Pept_M48_protease_HtpX"/>
</dbReference>
<dbReference type="InterPro" id="IPR050083">
    <property type="entry name" value="HtpX_protease"/>
</dbReference>
<comment type="caution">
    <text evidence="13">The sequence shown here is derived from an EMBL/GenBank/DDBJ whole genome shotgun (WGS) entry which is preliminary data.</text>
</comment>
<feature type="transmembrane region" description="Helical" evidence="11">
    <location>
        <begin position="194"/>
        <end position="215"/>
    </location>
</feature>
<dbReference type="AlphaFoldDB" id="A0A1F6FLD7"/>
<evidence type="ECO:0000256" key="3">
    <source>
        <dbReference type="ARBA" id="ARBA00022670"/>
    </source>
</evidence>
<feature type="binding site" evidence="11">
    <location>
        <position position="147"/>
    </location>
    <ligand>
        <name>Zn(2+)</name>
        <dbReference type="ChEBI" id="CHEBI:29105"/>
        <note>catalytic</note>
    </ligand>
</feature>
<name>A0A1F6FLD7_9BACT</name>
<feature type="transmembrane region" description="Helical" evidence="11">
    <location>
        <begin position="155"/>
        <end position="174"/>
    </location>
</feature>
<comment type="cofactor">
    <cofactor evidence="11">
        <name>Zn(2+)</name>
        <dbReference type="ChEBI" id="CHEBI:29105"/>
    </cofactor>
    <text evidence="11">Binds 1 zinc ion per subunit.</text>
</comment>
<dbReference type="Pfam" id="PF01435">
    <property type="entry name" value="Peptidase_M48"/>
    <property type="match status" value="1"/>
</dbReference>
<evidence type="ECO:0000256" key="1">
    <source>
        <dbReference type="ARBA" id="ARBA00009779"/>
    </source>
</evidence>
<evidence type="ECO:0000256" key="11">
    <source>
        <dbReference type="HAMAP-Rule" id="MF_00188"/>
    </source>
</evidence>
<protein>
    <recommendedName>
        <fullName evidence="11">Protease HtpX homolog</fullName>
        <ecNumber evidence="11">3.4.24.-</ecNumber>
    </recommendedName>
</protein>
<evidence type="ECO:0000256" key="4">
    <source>
        <dbReference type="ARBA" id="ARBA00022692"/>
    </source>
</evidence>
<keyword evidence="6 11" id="KW-0378">Hydrolase</keyword>
<comment type="subcellular location">
    <subcellularLocation>
        <location evidence="11">Cell membrane</location>
        <topology evidence="11">Multi-pass membrane protein</topology>
    </subcellularLocation>
</comment>
<gene>
    <name evidence="11" type="primary">htpX</name>
    <name evidence="13" type="ORF">A3B87_02560</name>
</gene>
<evidence type="ECO:0000313" key="13">
    <source>
        <dbReference type="EMBL" id="OGG86689.1"/>
    </source>
</evidence>
<evidence type="ECO:0000256" key="5">
    <source>
        <dbReference type="ARBA" id="ARBA00022723"/>
    </source>
</evidence>
<reference evidence="13 14" key="1">
    <citation type="journal article" date="2016" name="Nat. Commun.">
        <title>Thousands of microbial genomes shed light on interconnected biogeochemical processes in an aquifer system.</title>
        <authorList>
            <person name="Anantharaman K."/>
            <person name="Brown C.T."/>
            <person name="Hug L.A."/>
            <person name="Sharon I."/>
            <person name="Castelle C.J."/>
            <person name="Probst A.J."/>
            <person name="Thomas B.C."/>
            <person name="Singh A."/>
            <person name="Wilkins M.J."/>
            <person name="Karaoz U."/>
            <person name="Brodie E.L."/>
            <person name="Williams K.H."/>
            <person name="Hubbard S.S."/>
            <person name="Banfield J.F."/>
        </authorList>
    </citation>
    <scope>NUCLEOTIDE SEQUENCE [LARGE SCALE GENOMIC DNA]</scope>
</reference>
<dbReference type="PANTHER" id="PTHR43221">
    <property type="entry name" value="PROTEASE HTPX"/>
    <property type="match status" value="1"/>
</dbReference>
<accession>A0A1F6FLD7</accession>